<gene>
    <name evidence="2" type="ORF">G9U52_10690</name>
</gene>
<comment type="caution">
    <text evidence="2">The sequence shown here is derived from an EMBL/GenBank/DDBJ whole genome shotgun (WGS) entry which is preliminary data.</text>
</comment>
<dbReference type="InterPro" id="IPR050490">
    <property type="entry name" value="Bact_solute-bd_prot1"/>
</dbReference>
<dbReference type="PANTHER" id="PTHR43649:SF12">
    <property type="entry name" value="DIACETYLCHITOBIOSE BINDING PROTEIN DASA"/>
    <property type="match status" value="1"/>
</dbReference>
<dbReference type="SUPFAM" id="SSF53850">
    <property type="entry name" value="Periplasmic binding protein-like II"/>
    <property type="match status" value="1"/>
</dbReference>
<proteinExistence type="predicted"/>
<feature type="signal peptide" evidence="1">
    <location>
        <begin position="1"/>
        <end position="25"/>
    </location>
</feature>
<dbReference type="PANTHER" id="PTHR43649">
    <property type="entry name" value="ARABINOSE-BINDING PROTEIN-RELATED"/>
    <property type="match status" value="1"/>
</dbReference>
<evidence type="ECO:0000313" key="2">
    <source>
        <dbReference type="EMBL" id="NHN30301.1"/>
    </source>
</evidence>
<dbReference type="Gene3D" id="3.40.190.10">
    <property type="entry name" value="Periplasmic binding protein-like II"/>
    <property type="match status" value="1"/>
</dbReference>
<dbReference type="InterPro" id="IPR006059">
    <property type="entry name" value="SBP"/>
</dbReference>
<accession>A0ABX0J4F9</accession>
<keyword evidence="1" id="KW-0732">Signal</keyword>
<dbReference type="Proteomes" id="UP001165962">
    <property type="component" value="Unassembled WGS sequence"/>
</dbReference>
<dbReference type="EMBL" id="JAAOIW010000003">
    <property type="protein sequence ID" value="NHN30301.1"/>
    <property type="molecule type" value="Genomic_DNA"/>
</dbReference>
<dbReference type="PROSITE" id="PS51257">
    <property type="entry name" value="PROKAR_LIPOPROTEIN"/>
    <property type="match status" value="1"/>
</dbReference>
<evidence type="ECO:0000256" key="1">
    <source>
        <dbReference type="SAM" id="SignalP"/>
    </source>
</evidence>
<dbReference type="Pfam" id="PF01547">
    <property type="entry name" value="SBP_bac_1"/>
    <property type="match status" value="1"/>
</dbReference>
<protein>
    <submittedName>
        <fullName evidence="2">Extracellular solute-binding protein</fullName>
    </submittedName>
</protein>
<keyword evidence="3" id="KW-1185">Reference proteome</keyword>
<organism evidence="2 3">
    <name type="scientific">Paenibacillus agricola</name>
    <dbReference type="NCBI Taxonomy" id="2716264"/>
    <lineage>
        <taxon>Bacteria</taxon>
        <taxon>Bacillati</taxon>
        <taxon>Bacillota</taxon>
        <taxon>Bacilli</taxon>
        <taxon>Bacillales</taxon>
        <taxon>Paenibacillaceae</taxon>
        <taxon>Paenibacillus</taxon>
    </lineage>
</organism>
<dbReference type="RefSeq" id="WP_166149156.1">
    <property type="nucleotide sequence ID" value="NZ_JAAOIW010000003.1"/>
</dbReference>
<feature type="chain" id="PRO_5046599852" evidence="1">
    <location>
        <begin position="26"/>
        <end position="463"/>
    </location>
</feature>
<sequence length="463" mass="51939">MKSNKRKITFMLAICSLLLFLTACGGGGTGDNNSAAPGPTGNADNLSGVVKFAVFSYPVDDGIDPVTGNNVKGMKTMLQPFLDKHPKLTVEYIEVPQDNRKAKFQSLLLSGSVDVLILDSAIDFYNQGFLMPLDDYLKRDNWKNNYFDSLWLDKERFTNATDGKVMAIPGIVNTNTVMYDKQIFDDWGVAPLSDKPTALEILEKASKLTGINPKTGKQTYGMYYDPRSSSHMMLDYFSDGNGVQIGETDWANFGNSKLNFNTPQIKKSLQTLIDMNSSLPPGYEIGRGFENWGKAENNVAICLWCSKTDEILKNKLQDRYVLTKGVRDNNGKTSYGTAQTYTIAKDTKNPEAAWQVLKYITGAEGQKTIYDNYKSLPSWKNADWVDEKDNPYAKQLLAVVADTKNVLFPPIMFSLVRPWMAELISRANHGQKYDLTTEMADIQEKINKWVEEQKIIDASKNKK</sequence>
<evidence type="ECO:0000313" key="3">
    <source>
        <dbReference type="Proteomes" id="UP001165962"/>
    </source>
</evidence>
<reference evidence="2" key="1">
    <citation type="submission" date="2020-03" db="EMBL/GenBank/DDBJ databases">
        <title>Draft sequencing of Paenibacilllus sp. S3N08.</title>
        <authorList>
            <person name="Kim D.-U."/>
        </authorList>
    </citation>
    <scope>NUCLEOTIDE SEQUENCE</scope>
    <source>
        <strain evidence="2">S3N08</strain>
    </source>
</reference>
<name>A0ABX0J4F9_9BACL</name>